<gene>
    <name evidence="2" type="ORF">TbgDal_XI2710</name>
</gene>
<evidence type="ECO:0000313" key="3">
    <source>
        <dbReference type="Proteomes" id="UP000002316"/>
    </source>
</evidence>
<dbReference type="EMBL" id="FN554974">
    <property type="protein sequence ID" value="CBH17154.1"/>
    <property type="molecule type" value="Genomic_DNA"/>
</dbReference>
<sequence>MYQSFWKHHRIHMTITPAATEHLHKYIKWNEYAYEYKSICLFVYSCLHVCAVTFSRLFFSIPLLPPPPHTHTQPAHTRTKKKKTATMTIIMKKERKKCVVQLCENGDAAVEWLVQKCNTSVCMQQKKIIEEIIKIYSLIIVMTINIVTIVKHTH</sequence>
<keyword evidence="1" id="KW-1133">Transmembrane helix</keyword>
<dbReference type="GeneID" id="23867244"/>
<evidence type="ECO:0000313" key="2">
    <source>
        <dbReference type="EMBL" id="CBH17154.1"/>
    </source>
</evidence>
<feature type="transmembrane region" description="Helical" evidence="1">
    <location>
        <begin position="133"/>
        <end position="150"/>
    </location>
</feature>
<accession>D0A653</accession>
<dbReference type="Proteomes" id="UP000002316">
    <property type="component" value="Chromosome 11"/>
</dbReference>
<organism evidence="2 3">
    <name type="scientific">Trypanosoma brucei gambiense (strain MHOM/CI/86/DAL972)</name>
    <dbReference type="NCBI Taxonomy" id="679716"/>
    <lineage>
        <taxon>Eukaryota</taxon>
        <taxon>Discoba</taxon>
        <taxon>Euglenozoa</taxon>
        <taxon>Kinetoplastea</taxon>
        <taxon>Metakinetoplastina</taxon>
        <taxon>Trypanosomatida</taxon>
        <taxon>Trypanosomatidae</taxon>
        <taxon>Trypanosoma</taxon>
    </lineage>
</organism>
<name>D0A653_TRYB9</name>
<reference evidence="3" key="1">
    <citation type="journal article" date="2010" name="PLoS Negl. Trop. Dis.">
        <title>The genome sequence of Trypanosoma brucei gambiense, causative agent of chronic human african trypanosomiasis.</title>
        <authorList>
            <person name="Jackson A.P."/>
            <person name="Sanders M."/>
            <person name="Berry A."/>
            <person name="McQuillan J."/>
            <person name="Aslett M.A."/>
            <person name="Quail M.A."/>
            <person name="Chukualim B."/>
            <person name="Capewell P."/>
            <person name="MacLeod A."/>
            <person name="Melville S.E."/>
            <person name="Gibson W."/>
            <person name="Barry J.D."/>
            <person name="Berriman M."/>
            <person name="Hertz-Fowler C."/>
        </authorList>
    </citation>
    <scope>NUCLEOTIDE SEQUENCE [LARGE SCALE GENOMIC DNA]</scope>
    <source>
        <strain evidence="3">MHOM/CI/86/DAL972</strain>
    </source>
</reference>
<dbReference type="VEuPathDB" id="TriTrypDB:Tbg972.11.2710"/>
<keyword evidence="1" id="KW-0812">Transmembrane</keyword>
<evidence type="ECO:0000256" key="1">
    <source>
        <dbReference type="SAM" id="Phobius"/>
    </source>
</evidence>
<proteinExistence type="predicted"/>
<protein>
    <submittedName>
        <fullName evidence="2">T. brucei spp.-specific protein</fullName>
    </submittedName>
</protein>
<dbReference type="KEGG" id="tbg:TbgDal_XI2710"/>
<dbReference type="RefSeq" id="XP_011779418.1">
    <property type="nucleotide sequence ID" value="XM_011781116.1"/>
</dbReference>
<dbReference type="AlphaFoldDB" id="D0A653"/>
<keyword evidence="1" id="KW-0472">Membrane</keyword>